<dbReference type="InterPro" id="IPR056601">
    <property type="entry name" value="Galaxin_dom"/>
</dbReference>
<dbReference type="PANTHER" id="PTHR34490:SF3">
    <property type="entry name" value="GALAXIN-LIKE ISOFORM X2"/>
    <property type="match status" value="1"/>
</dbReference>
<reference evidence="2" key="1">
    <citation type="submission" date="2021-10" db="EMBL/GenBank/DDBJ databases">
        <title>Tropical sea cucumber genome reveals ecological adaptation and Cuvierian tubules defense mechanism.</title>
        <authorList>
            <person name="Chen T."/>
        </authorList>
    </citation>
    <scope>NUCLEOTIDE SEQUENCE</scope>
    <source>
        <strain evidence="2">Nanhai2018</strain>
        <tissue evidence="2">Muscle</tissue>
    </source>
</reference>
<feature type="domain" description="Galaxin-like repeats" evidence="1">
    <location>
        <begin position="393"/>
        <end position="524"/>
    </location>
</feature>
<evidence type="ECO:0000313" key="2">
    <source>
        <dbReference type="EMBL" id="KAJ8044370.1"/>
    </source>
</evidence>
<protein>
    <submittedName>
        <fullName evidence="2">Galaxin</fullName>
    </submittedName>
</protein>
<sequence length="977" mass="108626">MQKLKSVVRELLYPNMCRDEFNLGLSYPFDPSREICCAGKVFDNSFHEYSCHKSFKGEFIYLHHEEFFCGDQKLKIHGKRDCCEGVVFDPAESTCCDGQLLPKQENMVCCGGQLINSTKKTCCHGDRIVSGHGECCGRSDSLYIPETEVCIGDTVYEMPSDGDPLSFYGVCNGNLYDSEKKICCNGNLSEKRGNMECKGGQLYDASEKALNIYGSAQNIEDGKTKLCGFQMYNPNVEVCCESSPHNTVRYVGSANGACCEGKAYSKDSASCCRGVITEGIPEIPGIQACSGTVSYLNSGNISCSLENVNSRPSNDQVDCCGGEVYFLNESVCCMGTIRDKQWTGVCCGTEVLRPHQHCINDKIVEGEEGDDRLCKQYPATYNGYNRRPSRVIPYNSALFICKRGALVVKKPRMEYCAGSGQIYNTEKEICCGNYRVFSKENEWGWRRRCCGYESYHPSVQSCFHTHIYHFPEKFAERCNIFLYDTRSHVCINNRIFAKNVTQLTPANCRDAVSLKAFNQSCCQGKPINDSTHLCCNNRIYSKDGMEDADCCSGRVYDRASSQYLCCDDRLHRTGGVSKTCVGRLAVAEYEQVCGNMVYNKTEGKCCGNGLHNPDTHLCCDNVRIEKESENETCCGTTKYDTSESKICCNGALHDKTHGFKCCGSSLINPDDDICINDQYVIDKQYEELTCNSSITGDPTGTCCAGIKHVQKFGFCDGVYLIEGSDSHGGALWEDAEEGNVNSLEEEVLQCGDQSYSAATHTCCNGKVIRNGVKICCEGKIRKVTELGENSCCGTRAYNNDSSICCGRQTRDKSDIQSEDDAEGCCENGQFYDLESRQCQERVQEEEEEEEEETEGSEVCSLCRVSKRSRNEISDLACGAMHHLSIRVTRTKKKTLIVRASPLKCKMCPTSLNKREMKKLKQLLLPEGCDCEFAEGKYVLLSSSQLSDDGQLPLQRSDVLLPNKAAKIVREVFQNGLC</sequence>
<dbReference type="EMBL" id="JAIZAY010000003">
    <property type="protein sequence ID" value="KAJ8044370.1"/>
    <property type="molecule type" value="Genomic_DNA"/>
</dbReference>
<feature type="domain" description="Galaxin-like repeats" evidence="1">
    <location>
        <begin position="761"/>
        <end position="851"/>
    </location>
</feature>
<gene>
    <name evidence="2" type="ORF">HOLleu_07101</name>
</gene>
<organism evidence="2 3">
    <name type="scientific">Holothuria leucospilota</name>
    <name type="common">Black long sea cucumber</name>
    <name type="synonym">Mertensiothuria leucospilota</name>
    <dbReference type="NCBI Taxonomy" id="206669"/>
    <lineage>
        <taxon>Eukaryota</taxon>
        <taxon>Metazoa</taxon>
        <taxon>Echinodermata</taxon>
        <taxon>Eleutherozoa</taxon>
        <taxon>Echinozoa</taxon>
        <taxon>Holothuroidea</taxon>
        <taxon>Aspidochirotacea</taxon>
        <taxon>Aspidochirotida</taxon>
        <taxon>Holothuriidae</taxon>
        <taxon>Holothuria</taxon>
    </lineage>
</organism>
<dbReference type="InterPro" id="IPR055284">
    <property type="entry name" value="Galaxin-like"/>
</dbReference>
<accession>A0A9Q1HFU8</accession>
<feature type="domain" description="Galaxin-like repeats" evidence="1">
    <location>
        <begin position="28"/>
        <end position="150"/>
    </location>
</feature>
<name>A0A9Q1HFU8_HOLLE</name>
<dbReference type="Pfam" id="PF24748">
    <property type="entry name" value="Galaxin_repeat"/>
    <property type="match status" value="5"/>
</dbReference>
<proteinExistence type="predicted"/>
<evidence type="ECO:0000259" key="1">
    <source>
        <dbReference type="Pfam" id="PF24748"/>
    </source>
</evidence>
<feature type="domain" description="Galaxin-like repeats" evidence="1">
    <location>
        <begin position="257"/>
        <end position="376"/>
    </location>
</feature>
<dbReference type="OrthoDB" id="6136622at2759"/>
<feature type="domain" description="Galaxin-like repeats" evidence="1">
    <location>
        <begin position="604"/>
        <end position="707"/>
    </location>
</feature>
<comment type="caution">
    <text evidence="2">The sequence shown here is derived from an EMBL/GenBank/DDBJ whole genome shotgun (WGS) entry which is preliminary data.</text>
</comment>
<evidence type="ECO:0000313" key="3">
    <source>
        <dbReference type="Proteomes" id="UP001152320"/>
    </source>
</evidence>
<dbReference type="Proteomes" id="UP001152320">
    <property type="component" value="Chromosome 3"/>
</dbReference>
<dbReference type="AlphaFoldDB" id="A0A9Q1HFU8"/>
<keyword evidence="3" id="KW-1185">Reference proteome</keyword>
<dbReference type="PANTHER" id="PTHR34490">
    <property type="entry name" value="PROTEIN CBG12054-RELATED"/>
    <property type="match status" value="1"/>
</dbReference>